<dbReference type="EC" id="2.7.7.7" evidence="5"/>
<dbReference type="Pfam" id="PF00929">
    <property type="entry name" value="RNase_T"/>
    <property type="match status" value="1"/>
</dbReference>
<dbReference type="InterPro" id="IPR012337">
    <property type="entry name" value="RNaseH-like_sf"/>
</dbReference>
<dbReference type="EMBL" id="JAVDYE010000001">
    <property type="protein sequence ID" value="MDR7385243.1"/>
    <property type="molecule type" value="Genomic_DNA"/>
</dbReference>
<dbReference type="SMART" id="SM00479">
    <property type="entry name" value="EXOIII"/>
    <property type="match status" value="1"/>
</dbReference>
<evidence type="ECO:0000256" key="1">
    <source>
        <dbReference type="ARBA" id="ARBA00022722"/>
    </source>
</evidence>
<dbReference type="RefSeq" id="WP_274997191.1">
    <property type="nucleotide sequence ID" value="NZ_JAJQQP010000015.1"/>
</dbReference>
<reference evidence="5 6" key="1">
    <citation type="submission" date="2023-07" db="EMBL/GenBank/DDBJ databases">
        <title>Sequencing the genomes of 1000 actinobacteria strains.</title>
        <authorList>
            <person name="Klenk H.-P."/>
        </authorList>
    </citation>
    <scope>NUCLEOTIDE SEQUENCE [LARGE SCALE GENOMIC DNA]</scope>
    <source>
        <strain evidence="5 6">DSM 45554</strain>
    </source>
</reference>
<dbReference type="CDD" id="cd06127">
    <property type="entry name" value="DEDDh"/>
    <property type="match status" value="1"/>
</dbReference>
<dbReference type="InterPro" id="IPR036397">
    <property type="entry name" value="RNaseH_sf"/>
</dbReference>
<keyword evidence="5" id="KW-0548">Nucleotidyltransferase</keyword>
<keyword evidence="3" id="KW-0269">Exonuclease</keyword>
<sequence length="244" mass="26465">MSAWWEGPLAAFDTETTGVDVEQDRIVTAALDVYDAAGTQLENLGLLIDPGVEIPAEAEAKHGISTERARADGIDPVTGLSMLLAAIEDVWERGIPIVAYNAAFDLTIADREFRRHLGTPLVLAGPVIDPMVIDKQVDRFVKGSGQRQLGPTCARYGVELENWHTADADAYAAQAVARAMGQKHDAQMPSTLQDLWRWQRGLRRDQAADLQGYFARVGKANDDGSPIVIDGQWPMQAWTGGAAA</sequence>
<evidence type="ECO:0000313" key="5">
    <source>
        <dbReference type="EMBL" id="MDR7385243.1"/>
    </source>
</evidence>
<dbReference type="Gene3D" id="3.30.420.10">
    <property type="entry name" value="Ribonuclease H-like superfamily/Ribonuclease H"/>
    <property type="match status" value="1"/>
</dbReference>
<evidence type="ECO:0000313" key="6">
    <source>
        <dbReference type="Proteomes" id="UP001183585"/>
    </source>
</evidence>
<dbReference type="Proteomes" id="UP001183585">
    <property type="component" value="Unassembled WGS sequence"/>
</dbReference>
<proteinExistence type="predicted"/>
<keyword evidence="5" id="KW-0808">Transferase</keyword>
<keyword evidence="6" id="KW-1185">Reference proteome</keyword>
<dbReference type="InterPro" id="IPR013520">
    <property type="entry name" value="Ribonucl_H"/>
</dbReference>
<dbReference type="SUPFAM" id="SSF53098">
    <property type="entry name" value="Ribonuclease H-like"/>
    <property type="match status" value="1"/>
</dbReference>
<evidence type="ECO:0000259" key="4">
    <source>
        <dbReference type="SMART" id="SM00479"/>
    </source>
</evidence>
<accession>A0ABU2CVB1</accession>
<comment type="caution">
    <text evidence="5">The sequence shown here is derived from an EMBL/GenBank/DDBJ whole genome shotgun (WGS) entry which is preliminary data.</text>
</comment>
<dbReference type="NCBIfam" id="NF005927">
    <property type="entry name" value="PRK07942.1"/>
    <property type="match status" value="1"/>
</dbReference>
<protein>
    <submittedName>
        <fullName evidence="5">DNA polymerase-3 subunit epsilon</fullName>
        <ecNumber evidence="5">2.7.7.7</ecNumber>
    </submittedName>
</protein>
<keyword evidence="2" id="KW-0378">Hydrolase</keyword>
<dbReference type="PANTHER" id="PTHR30231:SF4">
    <property type="entry name" value="PROTEIN NEN2"/>
    <property type="match status" value="1"/>
</dbReference>
<dbReference type="PANTHER" id="PTHR30231">
    <property type="entry name" value="DNA POLYMERASE III SUBUNIT EPSILON"/>
    <property type="match status" value="1"/>
</dbReference>
<name>A0ABU2CVB1_9MICO</name>
<organism evidence="5 6">
    <name type="scientific">Promicromonospora iranensis</name>
    <dbReference type="NCBI Taxonomy" id="1105144"/>
    <lineage>
        <taxon>Bacteria</taxon>
        <taxon>Bacillati</taxon>
        <taxon>Actinomycetota</taxon>
        <taxon>Actinomycetes</taxon>
        <taxon>Micrococcales</taxon>
        <taxon>Promicromonosporaceae</taxon>
        <taxon>Promicromonospora</taxon>
    </lineage>
</organism>
<keyword evidence="1" id="KW-0540">Nuclease</keyword>
<feature type="domain" description="Exonuclease" evidence="4">
    <location>
        <begin position="8"/>
        <end position="186"/>
    </location>
</feature>
<dbReference type="GO" id="GO:0003887">
    <property type="term" value="F:DNA-directed DNA polymerase activity"/>
    <property type="evidence" value="ECO:0007669"/>
    <property type="project" value="UniProtKB-EC"/>
</dbReference>
<gene>
    <name evidence="5" type="ORF">J2S48_004758</name>
</gene>
<evidence type="ECO:0000256" key="2">
    <source>
        <dbReference type="ARBA" id="ARBA00022801"/>
    </source>
</evidence>
<evidence type="ECO:0000256" key="3">
    <source>
        <dbReference type="ARBA" id="ARBA00022839"/>
    </source>
</evidence>